<reference evidence="2 3" key="1">
    <citation type="submission" date="2020-08" db="EMBL/GenBank/DDBJ databases">
        <title>A Genomic Blueprint of the Chicken Gut Microbiome.</title>
        <authorList>
            <person name="Gilroy R."/>
            <person name="Ravi A."/>
            <person name="Getino M."/>
            <person name="Pursley I."/>
            <person name="Horton D.L."/>
            <person name="Alikhan N.-F."/>
            <person name="Baker D."/>
            <person name="Gharbi K."/>
            <person name="Hall N."/>
            <person name="Watson M."/>
            <person name="Adriaenssens E.M."/>
            <person name="Foster-Nyarko E."/>
            <person name="Jarju S."/>
            <person name="Secka A."/>
            <person name="Antonio M."/>
            <person name="Oren A."/>
            <person name="Chaudhuri R."/>
            <person name="La Ragione R.M."/>
            <person name="Hildebrand F."/>
            <person name="Pallen M.J."/>
        </authorList>
    </citation>
    <scope>NUCLEOTIDE SEQUENCE [LARGE SCALE GENOMIC DNA]</scope>
    <source>
        <strain evidence="2 3">Sa2CUA9</strain>
    </source>
</reference>
<proteinExistence type="predicted"/>
<dbReference type="InterPro" id="IPR016181">
    <property type="entry name" value="Acyl_CoA_acyltransferase"/>
</dbReference>
<comment type="caution">
    <text evidence="2">The sequence shown here is derived from an EMBL/GenBank/DDBJ whole genome shotgun (WGS) entry which is preliminary data.</text>
</comment>
<dbReference type="PROSITE" id="PS51186">
    <property type="entry name" value="GNAT"/>
    <property type="match status" value="1"/>
</dbReference>
<evidence type="ECO:0000259" key="1">
    <source>
        <dbReference type="PROSITE" id="PS51186"/>
    </source>
</evidence>
<gene>
    <name evidence="2" type="ORF">H9641_08080</name>
</gene>
<dbReference type="SUPFAM" id="SSF55729">
    <property type="entry name" value="Acyl-CoA N-acyltransferases (Nat)"/>
    <property type="match status" value="1"/>
</dbReference>
<organism evidence="2 3">
    <name type="scientific">Oerskovia merdavium</name>
    <dbReference type="NCBI Taxonomy" id="2762227"/>
    <lineage>
        <taxon>Bacteria</taxon>
        <taxon>Bacillati</taxon>
        <taxon>Actinomycetota</taxon>
        <taxon>Actinomycetes</taxon>
        <taxon>Micrococcales</taxon>
        <taxon>Cellulomonadaceae</taxon>
        <taxon>Oerskovia</taxon>
    </lineage>
</organism>
<dbReference type="PANTHER" id="PTHR43328">
    <property type="entry name" value="ACETYLTRANSFERASE-RELATED"/>
    <property type="match status" value="1"/>
</dbReference>
<name>A0ABR8TY03_9CELL</name>
<feature type="domain" description="N-acetyltransferase" evidence="1">
    <location>
        <begin position="9"/>
        <end position="163"/>
    </location>
</feature>
<evidence type="ECO:0000313" key="3">
    <source>
        <dbReference type="Proteomes" id="UP000655570"/>
    </source>
</evidence>
<dbReference type="Proteomes" id="UP000655570">
    <property type="component" value="Unassembled WGS sequence"/>
</dbReference>
<sequence>MTDEATRRSRLRRMREDDLPVLFEIQRDATAQRQAAFTDATAGDRDAYLSKFRRILADDAIVSRVVEVDGEVVGSVAAFPIEGDTEVTYWIRRDWWGRGVATEALAALLQEVPTRPLQARVAEDNHGSRRVLERNGFVRVGSEESFATARDATITELILELPA</sequence>
<dbReference type="Gene3D" id="3.40.630.30">
    <property type="match status" value="1"/>
</dbReference>
<dbReference type="InterPro" id="IPR000182">
    <property type="entry name" value="GNAT_dom"/>
</dbReference>
<keyword evidence="3" id="KW-1185">Reference proteome</keyword>
<dbReference type="EMBL" id="JACSQF010000007">
    <property type="protein sequence ID" value="MBD7980673.1"/>
    <property type="molecule type" value="Genomic_DNA"/>
</dbReference>
<protein>
    <submittedName>
        <fullName evidence="2">GNAT family N-acetyltransferase</fullName>
    </submittedName>
</protein>
<dbReference type="RefSeq" id="WP_191802666.1">
    <property type="nucleotide sequence ID" value="NZ_JACSQF010000007.1"/>
</dbReference>
<dbReference type="PANTHER" id="PTHR43328:SF1">
    <property type="entry name" value="N-ACETYLTRANSFERASE DOMAIN-CONTAINING PROTEIN"/>
    <property type="match status" value="1"/>
</dbReference>
<accession>A0ABR8TY03</accession>
<dbReference type="Pfam" id="PF13302">
    <property type="entry name" value="Acetyltransf_3"/>
    <property type="match status" value="1"/>
</dbReference>
<evidence type="ECO:0000313" key="2">
    <source>
        <dbReference type="EMBL" id="MBD7980673.1"/>
    </source>
</evidence>